<organism evidence="2 3">
    <name type="scientific">Rubinisphaera italica</name>
    <dbReference type="NCBI Taxonomy" id="2527969"/>
    <lineage>
        <taxon>Bacteria</taxon>
        <taxon>Pseudomonadati</taxon>
        <taxon>Planctomycetota</taxon>
        <taxon>Planctomycetia</taxon>
        <taxon>Planctomycetales</taxon>
        <taxon>Planctomycetaceae</taxon>
        <taxon>Rubinisphaera</taxon>
    </lineage>
</organism>
<protein>
    <submittedName>
        <fullName evidence="2">NDP-hexose 2,3-dehydratase</fullName>
    </submittedName>
</protein>
<dbReference type="GO" id="GO:0016829">
    <property type="term" value="F:lyase activity"/>
    <property type="evidence" value="ECO:0007669"/>
    <property type="project" value="InterPro"/>
</dbReference>
<evidence type="ECO:0000313" key="2">
    <source>
        <dbReference type="EMBL" id="TWT60159.1"/>
    </source>
</evidence>
<gene>
    <name evidence="2" type="ORF">Pan54_08730</name>
</gene>
<dbReference type="OrthoDB" id="9814961at2"/>
<proteinExistence type="predicted"/>
<dbReference type="Pfam" id="PF03559">
    <property type="entry name" value="Hexose_dehydrat"/>
    <property type="match status" value="2"/>
</dbReference>
<feature type="domain" description="dTDP-4-dehydro-6-deoxy-alpha-D-glucopyranose 2,3-dehydratase" evidence="1">
    <location>
        <begin position="24"/>
        <end position="221"/>
    </location>
</feature>
<dbReference type="EMBL" id="SJPG01000001">
    <property type="protein sequence ID" value="TWT60159.1"/>
    <property type="molecule type" value="Genomic_DNA"/>
</dbReference>
<comment type="caution">
    <text evidence="2">The sequence shown here is derived from an EMBL/GenBank/DDBJ whole genome shotgun (WGS) entry which is preliminary data.</text>
</comment>
<evidence type="ECO:0000313" key="3">
    <source>
        <dbReference type="Proteomes" id="UP000316095"/>
    </source>
</evidence>
<reference evidence="2 3" key="1">
    <citation type="submission" date="2019-02" db="EMBL/GenBank/DDBJ databases">
        <title>Deep-cultivation of Planctomycetes and their phenomic and genomic characterization uncovers novel biology.</title>
        <authorList>
            <person name="Wiegand S."/>
            <person name="Jogler M."/>
            <person name="Boedeker C."/>
            <person name="Pinto D."/>
            <person name="Vollmers J."/>
            <person name="Rivas-Marin E."/>
            <person name="Kohn T."/>
            <person name="Peeters S.H."/>
            <person name="Heuer A."/>
            <person name="Rast P."/>
            <person name="Oberbeckmann S."/>
            <person name="Bunk B."/>
            <person name="Jeske O."/>
            <person name="Meyerdierks A."/>
            <person name="Storesund J.E."/>
            <person name="Kallscheuer N."/>
            <person name="Luecker S."/>
            <person name="Lage O.M."/>
            <person name="Pohl T."/>
            <person name="Merkel B.J."/>
            <person name="Hornburger P."/>
            <person name="Mueller R.-W."/>
            <person name="Bruemmer F."/>
            <person name="Labrenz M."/>
            <person name="Spormann A.M."/>
            <person name="Op Den Camp H."/>
            <person name="Overmann J."/>
            <person name="Amann R."/>
            <person name="Jetten M.S.M."/>
            <person name="Mascher T."/>
            <person name="Medema M.H."/>
            <person name="Devos D.P."/>
            <person name="Kaster A.-K."/>
            <person name="Ovreas L."/>
            <person name="Rohde M."/>
            <person name="Galperin M.Y."/>
            <person name="Jogler C."/>
        </authorList>
    </citation>
    <scope>NUCLEOTIDE SEQUENCE [LARGE SCALE GENOMIC DNA]</scope>
    <source>
        <strain evidence="2 3">Pan54</strain>
    </source>
</reference>
<keyword evidence="3" id="KW-1185">Reference proteome</keyword>
<dbReference type="InterPro" id="IPR005212">
    <property type="entry name" value="EvaA-like"/>
</dbReference>
<dbReference type="Gene3D" id="3.90.79.40">
    <property type="entry name" value="EvaA sugar 2,3-dehydratase subunit"/>
    <property type="match status" value="2"/>
</dbReference>
<feature type="domain" description="dTDP-4-dehydro-6-deoxy-alpha-D-glucopyranose 2,3-dehydratase" evidence="1">
    <location>
        <begin position="257"/>
        <end position="452"/>
    </location>
</feature>
<evidence type="ECO:0000259" key="1">
    <source>
        <dbReference type="Pfam" id="PF03559"/>
    </source>
</evidence>
<sequence>MKFALHPPPSVSQNLIEMNSVLCDLLNWREEETVLSQLNVQGIRLSQSQEWQLDSSGAISHDSNRYFRMIGLNYYDIAKQRHVSQPMIDQSEVGMLCFLVSNQSNSWEILLQAKAEPGNVNGVQFAPSIQATCSNYQRVHQGQPVSYLNYALHSDTVFYDQLQSEQNSRFFCKRNCNRVVRHSETFQPAGSDHRWVSLTGLFSLLGHSHLINTDARSVLACWLLSDPKFLTEMGLKRGQLNLVDSLNSTRNYHESNDLQNWLDNLNQNWSLDRHHIPILELTDSWKWDDGNLTSNSHAFFMRHIAVQCLTREIPEWDQPIIASCQPTNLTTLVGMINGSLHLLLQARLEAGNRQGFELTTTIQAESVEAQSVEESGYAKNLPGVTTPLLSFENSEEGGRFDQCISEYAILWANPEDVPESPFHRWVSLSQLSQWLGKTNIITNELRSTLSALLAIEFSEAQG</sequence>
<name>A0A5C5XBZ5_9PLAN</name>
<dbReference type="Proteomes" id="UP000316095">
    <property type="component" value="Unassembled WGS sequence"/>
</dbReference>
<accession>A0A5C5XBZ5</accession>
<dbReference type="AlphaFoldDB" id="A0A5C5XBZ5"/>
<dbReference type="InterPro" id="IPR038153">
    <property type="entry name" value="EvaA-like_sf"/>
</dbReference>